<evidence type="ECO:0000313" key="3">
    <source>
        <dbReference type="Proteomes" id="UP001140510"/>
    </source>
</evidence>
<sequence>MIERALRAVNGGDSTVRPWPGTDFEFTFGPERGVQIGRALLLLAGYFLIQHRQQLGQKYISKVNNFNGDDRKIVPDICMILYLSDQAPWEGPVSNVEAELWKSHAESCQKCAKKGAPSKKRKRSKGKKDERTLGRIAL</sequence>
<gene>
    <name evidence="2" type="ORF">N0V91_008211</name>
</gene>
<feature type="region of interest" description="Disordered" evidence="1">
    <location>
        <begin position="112"/>
        <end position="138"/>
    </location>
</feature>
<organism evidence="2 3">
    <name type="scientific">Didymella pomorum</name>
    <dbReference type="NCBI Taxonomy" id="749634"/>
    <lineage>
        <taxon>Eukaryota</taxon>
        <taxon>Fungi</taxon>
        <taxon>Dikarya</taxon>
        <taxon>Ascomycota</taxon>
        <taxon>Pezizomycotina</taxon>
        <taxon>Dothideomycetes</taxon>
        <taxon>Pleosporomycetidae</taxon>
        <taxon>Pleosporales</taxon>
        <taxon>Pleosporineae</taxon>
        <taxon>Didymellaceae</taxon>
        <taxon>Didymella</taxon>
    </lineage>
</organism>
<keyword evidence="3" id="KW-1185">Reference proteome</keyword>
<reference evidence="2" key="1">
    <citation type="submission" date="2022-10" db="EMBL/GenBank/DDBJ databases">
        <title>Tapping the CABI collections for fungal endophytes: first genome assemblies for Collariella, Neodidymelliopsis, Ascochyta clinopodiicola, Didymella pomorum, Didymosphaeria variabile, Neocosmospora piperis and Neocucurbitaria cava.</title>
        <authorList>
            <person name="Hill R."/>
        </authorList>
    </citation>
    <scope>NUCLEOTIDE SEQUENCE</scope>
    <source>
        <strain evidence="2">IMI 355091</strain>
    </source>
</reference>
<comment type="caution">
    <text evidence="2">The sequence shown here is derived from an EMBL/GenBank/DDBJ whole genome shotgun (WGS) entry which is preliminary data.</text>
</comment>
<dbReference type="OrthoDB" id="3798476at2759"/>
<dbReference type="EMBL" id="JAPEVA010000079">
    <property type="protein sequence ID" value="KAJ4401070.1"/>
    <property type="molecule type" value="Genomic_DNA"/>
</dbReference>
<protein>
    <submittedName>
        <fullName evidence="2">Uncharacterized protein</fullName>
    </submittedName>
</protein>
<proteinExistence type="predicted"/>
<accession>A0A9W8ZA00</accession>
<name>A0A9W8ZA00_9PLEO</name>
<evidence type="ECO:0000313" key="2">
    <source>
        <dbReference type="EMBL" id="KAJ4401070.1"/>
    </source>
</evidence>
<feature type="compositionally biased region" description="Basic and acidic residues" evidence="1">
    <location>
        <begin position="127"/>
        <end position="138"/>
    </location>
</feature>
<dbReference type="Proteomes" id="UP001140510">
    <property type="component" value="Unassembled WGS sequence"/>
</dbReference>
<feature type="compositionally biased region" description="Basic residues" evidence="1">
    <location>
        <begin position="112"/>
        <end position="126"/>
    </location>
</feature>
<evidence type="ECO:0000256" key="1">
    <source>
        <dbReference type="SAM" id="MobiDB-lite"/>
    </source>
</evidence>
<dbReference type="AlphaFoldDB" id="A0A9W8ZA00"/>